<protein>
    <recommendedName>
        <fullName evidence="1">Xylose isomerase-like TIM barrel domain-containing protein</fullName>
    </recommendedName>
</protein>
<accession>X1T7Y1</accession>
<gene>
    <name evidence="2" type="ORF">S12H4_18417</name>
</gene>
<reference evidence="2" key="1">
    <citation type="journal article" date="2014" name="Front. Microbiol.">
        <title>High frequency of phylogenetically diverse reductive dehalogenase-homologous genes in deep subseafloor sedimentary metagenomes.</title>
        <authorList>
            <person name="Kawai M."/>
            <person name="Futagami T."/>
            <person name="Toyoda A."/>
            <person name="Takaki Y."/>
            <person name="Nishi S."/>
            <person name="Hori S."/>
            <person name="Arai W."/>
            <person name="Tsubouchi T."/>
            <person name="Morono Y."/>
            <person name="Uchiyama I."/>
            <person name="Ito T."/>
            <person name="Fujiyama A."/>
            <person name="Inagaki F."/>
            <person name="Takami H."/>
        </authorList>
    </citation>
    <scope>NUCLEOTIDE SEQUENCE</scope>
    <source>
        <strain evidence="2">Expedition CK06-06</strain>
    </source>
</reference>
<dbReference type="AlphaFoldDB" id="X1T7Y1"/>
<proteinExistence type="predicted"/>
<dbReference type="InterPro" id="IPR036237">
    <property type="entry name" value="Xyl_isomerase-like_sf"/>
</dbReference>
<dbReference type="InterPro" id="IPR013022">
    <property type="entry name" value="Xyl_isomerase-like_TIM-brl"/>
</dbReference>
<dbReference type="EMBL" id="BARW01009093">
    <property type="protein sequence ID" value="GAI76109.1"/>
    <property type="molecule type" value="Genomic_DNA"/>
</dbReference>
<dbReference type="SUPFAM" id="SSF51658">
    <property type="entry name" value="Xylose isomerase-like"/>
    <property type="match status" value="1"/>
</dbReference>
<comment type="caution">
    <text evidence="2">The sequence shown here is derived from an EMBL/GenBank/DDBJ whole genome shotgun (WGS) entry which is preliminary data.</text>
</comment>
<feature type="domain" description="Xylose isomerase-like TIM barrel" evidence="1">
    <location>
        <begin position="32"/>
        <end position="121"/>
    </location>
</feature>
<evidence type="ECO:0000259" key="1">
    <source>
        <dbReference type="Pfam" id="PF01261"/>
    </source>
</evidence>
<dbReference type="Pfam" id="PF01261">
    <property type="entry name" value="AP_endonuc_2"/>
    <property type="match status" value="1"/>
</dbReference>
<name>X1T7Y1_9ZZZZ</name>
<sequence>MKPKKLPKISIGSWAYAIGPYAHNPIPLPEVVRKLSDLGFHGVELGGFKPHAHPDLYPLKEDREKLVEMLKENNLEVPAYAADLWSLPFAEGDPKMVKKYREFFQRSVDFCSDCGIPIIRVDTVSSTPALPHFDYQLTWCVINRISPGW</sequence>
<evidence type="ECO:0000313" key="2">
    <source>
        <dbReference type="EMBL" id="GAI76109.1"/>
    </source>
</evidence>
<organism evidence="2">
    <name type="scientific">marine sediment metagenome</name>
    <dbReference type="NCBI Taxonomy" id="412755"/>
    <lineage>
        <taxon>unclassified sequences</taxon>
        <taxon>metagenomes</taxon>
        <taxon>ecological metagenomes</taxon>
    </lineage>
</organism>
<dbReference type="Gene3D" id="3.20.20.150">
    <property type="entry name" value="Divalent-metal-dependent TIM barrel enzymes"/>
    <property type="match status" value="1"/>
</dbReference>